<evidence type="ECO:0000256" key="9">
    <source>
        <dbReference type="ARBA" id="ARBA00023180"/>
    </source>
</evidence>
<feature type="signal peptide" evidence="15">
    <location>
        <begin position="1"/>
        <end position="22"/>
    </location>
</feature>
<keyword evidence="10" id="KW-0326">Glycosidase</keyword>
<feature type="chain" id="PRO_5042005473" description="Saposin B-type domain-containing protein" evidence="15">
    <location>
        <begin position="23"/>
        <end position="701"/>
    </location>
</feature>
<dbReference type="GO" id="GO:0046513">
    <property type="term" value="P:ceramide biosynthetic process"/>
    <property type="evidence" value="ECO:0007669"/>
    <property type="project" value="TreeGrafter"/>
</dbReference>
<evidence type="ECO:0000256" key="8">
    <source>
        <dbReference type="ARBA" id="ARBA00023157"/>
    </source>
</evidence>
<evidence type="ECO:0000256" key="6">
    <source>
        <dbReference type="ARBA" id="ARBA00022801"/>
    </source>
</evidence>
<dbReference type="InterPro" id="IPR004843">
    <property type="entry name" value="Calcineurin-like_PHP"/>
</dbReference>
<evidence type="ECO:0000313" key="17">
    <source>
        <dbReference type="EMBL" id="KAK3858597.1"/>
    </source>
</evidence>
<dbReference type="GO" id="GO:0005615">
    <property type="term" value="C:extracellular space"/>
    <property type="evidence" value="ECO:0007669"/>
    <property type="project" value="TreeGrafter"/>
</dbReference>
<protein>
    <recommendedName>
        <fullName evidence="16">Saposin B-type domain-containing protein</fullName>
    </recommendedName>
</protein>
<dbReference type="Gene3D" id="3.60.21.10">
    <property type="match status" value="1"/>
</dbReference>
<dbReference type="Proteomes" id="UP001286313">
    <property type="component" value="Unassembled WGS sequence"/>
</dbReference>
<feature type="compositionally biased region" description="Low complexity" evidence="14">
    <location>
        <begin position="256"/>
        <end position="268"/>
    </location>
</feature>
<dbReference type="GO" id="GO:0016798">
    <property type="term" value="F:hydrolase activity, acting on glycosyl bonds"/>
    <property type="evidence" value="ECO:0007669"/>
    <property type="project" value="UniProtKB-KW"/>
</dbReference>
<feature type="disulfide bond" evidence="13">
    <location>
        <begin position="351"/>
        <end position="374"/>
    </location>
</feature>
<evidence type="ECO:0000256" key="14">
    <source>
        <dbReference type="SAM" id="MobiDB-lite"/>
    </source>
</evidence>
<feature type="non-terminal residue" evidence="17">
    <location>
        <position position="1"/>
    </location>
</feature>
<dbReference type="PROSITE" id="PS50015">
    <property type="entry name" value="SAP_B"/>
    <property type="match status" value="1"/>
</dbReference>
<comment type="subcellular location">
    <subcellularLocation>
        <location evidence="1">Secreted</location>
    </subcellularLocation>
</comment>
<feature type="compositionally biased region" description="Low complexity" evidence="14">
    <location>
        <begin position="207"/>
        <end position="246"/>
    </location>
</feature>
<dbReference type="AlphaFoldDB" id="A0AAE1EN67"/>
<dbReference type="InterPro" id="IPR008139">
    <property type="entry name" value="SaposinB_dom"/>
</dbReference>
<dbReference type="Pfam" id="PF00149">
    <property type="entry name" value="Metallophos"/>
    <property type="match status" value="1"/>
</dbReference>
<reference evidence="17" key="1">
    <citation type="submission" date="2023-10" db="EMBL/GenBank/DDBJ databases">
        <title>Genome assemblies of two species of porcelain crab, Petrolisthes cinctipes and Petrolisthes manimaculis (Anomura: Porcellanidae).</title>
        <authorList>
            <person name="Angst P."/>
        </authorList>
    </citation>
    <scope>NUCLEOTIDE SEQUENCE</scope>
    <source>
        <strain evidence="17">PB745_01</strain>
        <tissue evidence="17">Gill</tissue>
    </source>
</reference>
<gene>
    <name evidence="17" type="ORF">Pcinc_035220</name>
</gene>
<feature type="domain" description="Saposin B-type" evidence="16">
    <location>
        <begin position="68"/>
        <end position="153"/>
    </location>
</feature>
<keyword evidence="3" id="KW-0964">Secreted</keyword>
<dbReference type="GO" id="GO:0016020">
    <property type="term" value="C:membrane"/>
    <property type="evidence" value="ECO:0007669"/>
    <property type="project" value="GOC"/>
</dbReference>
<keyword evidence="18" id="KW-1185">Reference proteome</keyword>
<dbReference type="GO" id="GO:0005764">
    <property type="term" value="C:lysosome"/>
    <property type="evidence" value="ECO:0007669"/>
    <property type="project" value="TreeGrafter"/>
</dbReference>
<dbReference type="PANTHER" id="PTHR10340">
    <property type="entry name" value="SPHINGOMYELIN PHOSPHODIESTERASE"/>
    <property type="match status" value="1"/>
</dbReference>
<feature type="region of interest" description="Disordered" evidence="14">
    <location>
        <begin position="207"/>
        <end position="320"/>
    </location>
</feature>
<proteinExistence type="inferred from homology"/>
<evidence type="ECO:0000256" key="5">
    <source>
        <dbReference type="ARBA" id="ARBA00022729"/>
    </source>
</evidence>
<dbReference type="InterPro" id="IPR011001">
    <property type="entry name" value="Saposin-like"/>
</dbReference>
<evidence type="ECO:0000256" key="11">
    <source>
        <dbReference type="ARBA" id="ARBA00047268"/>
    </source>
</evidence>
<organism evidence="17 18">
    <name type="scientific">Petrolisthes cinctipes</name>
    <name type="common">Flat porcelain crab</name>
    <dbReference type="NCBI Taxonomy" id="88211"/>
    <lineage>
        <taxon>Eukaryota</taxon>
        <taxon>Metazoa</taxon>
        <taxon>Ecdysozoa</taxon>
        <taxon>Arthropoda</taxon>
        <taxon>Crustacea</taxon>
        <taxon>Multicrustacea</taxon>
        <taxon>Malacostraca</taxon>
        <taxon>Eumalacostraca</taxon>
        <taxon>Eucarida</taxon>
        <taxon>Decapoda</taxon>
        <taxon>Pleocyemata</taxon>
        <taxon>Anomura</taxon>
        <taxon>Galatheoidea</taxon>
        <taxon>Porcellanidae</taxon>
        <taxon>Petrolisthes</taxon>
    </lineage>
</organism>
<evidence type="ECO:0000256" key="13">
    <source>
        <dbReference type="PIRSR" id="PIRSR000948-2"/>
    </source>
</evidence>
<evidence type="ECO:0000256" key="2">
    <source>
        <dbReference type="ARBA" id="ARBA00008234"/>
    </source>
</evidence>
<sequence>MKGGVQTVALLLLLLVVAGASSLASPPTLMTPKGVHYHHLKAARERRLHQPSSGPEDVMVYPKGKEEKLMECLECEVAFQFLQGLINADTPLEVLVEESIIICVTVVGYTQVFCDGYVPLIAPILYHILSTNNITANDVCGEILTFVGCTSNNPDREWTVNIHPDKPPVIPLAPSEMFSLTLLSFLPLPTPAISRISLSLTTNSSSLSSPPFNTSPSHPFTHSPSHPFTHSPSHPFTHSPSFPSPHQLSLASPFPLTTNSSSLSTTPIHSPPHPPFPPSHTFTHSPSHPFTHSPSHPFTHSPSHPFTHSPSFPSPHQPGADSLKVLQLADTHYDPLYLPGSNAACPEELCCREESGVVATPEDEAWYWGDYRHCGTPYWLLQDMLTHARATHPDIDYVIWTGDLVPHNMWSTSKDWNLFVVREMNQLIQSFFPDIPVFPVVGNHEMSPLDQFPDPDDEDNEALGDMSADWLYAELAQQWSHLLPDLDNSTVNKAAYYSVLIKPGFRLISFNTMFGYSANVWLVENSQDPGGELAWLEEELYRAEGAGELVHLLGHVPPGTAASERTWSKEFSRIIERYENTVRAQFYGHTHYDEFEIFHDNTGRPCGVAYISPSQTPWFDLNPAYRIYYIDGDRQDTTRLVLDHETYITNLTEAHETGSTRWFLSYGAREKYQMASLTPEAWQELVERMAQDRTLFDIFFS</sequence>
<feature type="binding site" evidence="12">
    <location>
        <position position="589"/>
    </location>
    <ligand>
        <name>Zn(2+)</name>
        <dbReference type="ChEBI" id="CHEBI:29105"/>
        <label>2</label>
    </ligand>
</feature>
<name>A0AAE1EN67_PETCI</name>
<feature type="binding site" evidence="12">
    <location>
        <position position="555"/>
    </location>
    <ligand>
        <name>Zn(2+)</name>
        <dbReference type="ChEBI" id="CHEBI:29105"/>
        <label>2</label>
    </ligand>
</feature>
<feature type="compositionally biased region" description="Pro residues" evidence="14">
    <location>
        <begin position="269"/>
        <end position="278"/>
    </location>
</feature>
<evidence type="ECO:0000256" key="7">
    <source>
        <dbReference type="ARBA" id="ARBA00022833"/>
    </source>
</evidence>
<evidence type="ECO:0000256" key="15">
    <source>
        <dbReference type="SAM" id="SignalP"/>
    </source>
</evidence>
<comment type="catalytic activity">
    <reaction evidence="11">
        <text>a sphingomyelin + H2O = phosphocholine + an N-acylsphing-4-enine + H(+)</text>
        <dbReference type="Rhea" id="RHEA:19253"/>
        <dbReference type="ChEBI" id="CHEBI:15377"/>
        <dbReference type="ChEBI" id="CHEBI:15378"/>
        <dbReference type="ChEBI" id="CHEBI:17636"/>
        <dbReference type="ChEBI" id="CHEBI:52639"/>
        <dbReference type="ChEBI" id="CHEBI:295975"/>
        <dbReference type="EC" id="3.1.4.12"/>
    </reaction>
    <physiologicalReaction direction="left-to-right" evidence="11">
        <dbReference type="Rhea" id="RHEA:19254"/>
    </physiologicalReaction>
</comment>
<evidence type="ECO:0000259" key="16">
    <source>
        <dbReference type="PROSITE" id="PS50015"/>
    </source>
</evidence>
<dbReference type="GO" id="GO:0006685">
    <property type="term" value="P:sphingomyelin catabolic process"/>
    <property type="evidence" value="ECO:0007669"/>
    <property type="project" value="InterPro"/>
</dbReference>
<keyword evidence="9" id="KW-0325">Glycoprotein</keyword>
<dbReference type="GO" id="GO:0046872">
    <property type="term" value="F:metal ion binding"/>
    <property type="evidence" value="ECO:0007669"/>
    <property type="project" value="UniProtKB-KW"/>
</dbReference>
<feature type="binding site" evidence="12">
    <location>
        <position position="403"/>
    </location>
    <ligand>
        <name>Zn(2+)</name>
        <dbReference type="ChEBI" id="CHEBI:29105"/>
        <label>1</label>
    </ligand>
</feature>
<evidence type="ECO:0000256" key="4">
    <source>
        <dbReference type="ARBA" id="ARBA00022723"/>
    </source>
</evidence>
<comment type="caution">
    <text evidence="17">The sequence shown here is derived from an EMBL/GenBank/DDBJ whole genome shotgun (WGS) entry which is preliminary data.</text>
</comment>
<feature type="binding site" evidence="12">
    <location>
        <position position="330"/>
    </location>
    <ligand>
        <name>Zn(2+)</name>
        <dbReference type="ChEBI" id="CHEBI:29105"/>
        <label>1</label>
    </ligand>
</feature>
<dbReference type="SUPFAM" id="SSF47862">
    <property type="entry name" value="Saposin"/>
    <property type="match status" value="1"/>
</dbReference>
<comment type="similarity">
    <text evidence="2">Belongs to the acid sphingomyelinase family.</text>
</comment>
<evidence type="ECO:0000256" key="12">
    <source>
        <dbReference type="PIRSR" id="PIRSR000948-1"/>
    </source>
</evidence>
<evidence type="ECO:0000256" key="3">
    <source>
        <dbReference type="ARBA" id="ARBA00022525"/>
    </source>
</evidence>
<accession>A0AAE1EN67</accession>
<dbReference type="InterPro" id="IPR011160">
    <property type="entry name" value="Sphingomy_PDE"/>
</dbReference>
<feature type="compositionally biased region" description="Low complexity" evidence="14">
    <location>
        <begin position="279"/>
        <end position="311"/>
    </location>
</feature>
<feature type="binding site" evidence="12">
    <location>
        <position position="591"/>
    </location>
    <ligand>
        <name>Zn(2+)</name>
        <dbReference type="ChEBI" id="CHEBI:29105"/>
        <label>1</label>
    </ligand>
</feature>
<feature type="disulfide bond" evidence="13">
    <location>
        <begin position="345"/>
        <end position="350"/>
    </location>
</feature>
<evidence type="ECO:0000256" key="1">
    <source>
        <dbReference type="ARBA" id="ARBA00004613"/>
    </source>
</evidence>
<evidence type="ECO:0000256" key="10">
    <source>
        <dbReference type="ARBA" id="ARBA00023295"/>
    </source>
</evidence>
<dbReference type="PANTHER" id="PTHR10340:SF29">
    <property type="entry name" value="SPHINGOMYELIN PHOSPHODIESTERASE"/>
    <property type="match status" value="1"/>
</dbReference>
<feature type="binding site" evidence="12">
    <location>
        <position position="403"/>
    </location>
    <ligand>
        <name>Zn(2+)</name>
        <dbReference type="ChEBI" id="CHEBI:29105"/>
        <label>2</label>
    </ligand>
</feature>
<dbReference type="InterPro" id="IPR029052">
    <property type="entry name" value="Metallo-depent_PP-like"/>
</dbReference>
<dbReference type="EMBL" id="JAWQEG010005262">
    <property type="protein sequence ID" value="KAK3858597.1"/>
    <property type="molecule type" value="Genomic_DNA"/>
</dbReference>
<keyword evidence="7 12" id="KW-0862">Zinc</keyword>
<keyword evidence="6" id="KW-0378">Hydrolase</keyword>
<dbReference type="InterPro" id="IPR041805">
    <property type="entry name" value="ASMase/PPN1_MPP"/>
</dbReference>
<keyword evidence="5 15" id="KW-0732">Signal</keyword>
<dbReference type="CDD" id="cd00842">
    <property type="entry name" value="MPP_ASMase"/>
    <property type="match status" value="1"/>
</dbReference>
<feature type="binding site" evidence="12">
    <location>
        <position position="332"/>
    </location>
    <ligand>
        <name>Zn(2+)</name>
        <dbReference type="ChEBI" id="CHEBI:29105"/>
        <label>1</label>
    </ligand>
</feature>
<keyword evidence="4 12" id="KW-0479">Metal-binding</keyword>
<feature type="binding site" evidence="12">
    <location>
        <position position="443"/>
    </location>
    <ligand>
        <name>Zn(2+)</name>
        <dbReference type="ChEBI" id="CHEBI:29105"/>
        <label>2</label>
    </ligand>
</feature>
<dbReference type="GO" id="GO:0061750">
    <property type="term" value="F:acid sphingomyelin phosphodiesterase activity"/>
    <property type="evidence" value="ECO:0007669"/>
    <property type="project" value="TreeGrafter"/>
</dbReference>
<comment type="cofactor">
    <cofactor evidence="12">
        <name>Zn(2+)</name>
        <dbReference type="ChEBI" id="CHEBI:29105"/>
    </cofactor>
    <text evidence="12">Binds 2 Zn(2+) ions per subunit.</text>
</comment>
<dbReference type="SUPFAM" id="SSF56300">
    <property type="entry name" value="Metallo-dependent phosphatases"/>
    <property type="match status" value="1"/>
</dbReference>
<evidence type="ECO:0000313" key="18">
    <source>
        <dbReference type="Proteomes" id="UP001286313"/>
    </source>
</evidence>
<keyword evidence="8 13" id="KW-1015">Disulfide bond</keyword>
<dbReference type="PIRSF" id="PIRSF000948">
    <property type="entry name" value="Sphingomy_PDE"/>
    <property type="match status" value="1"/>
</dbReference>